<evidence type="ECO:0000313" key="2">
    <source>
        <dbReference type="EMBL" id="OTW46126.1"/>
    </source>
</evidence>
<accession>A0A242W3V8</accession>
<evidence type="ECO:0000313" key="3">
    <source>
        <dbReference type="Proteomes" id="UP000195152"/>
    </source>
</evidence>
<comment type="caution">
    <text evidence="2">The sequence shown here is derived from an EMBL/GenBank/DDBJ whole genome shotgun (WGS) entry which is preliminary data.</text>
</comment>
<dbReference type="Proteomes" id="UP000195152">
    <property type="component" value="Unassembled WGS sequence"/>
</dbReference>
<sequence length="609" mass="71343">MTKVKLHKALQPSFIKRMYYMRFIGKFTKAESEKSGENFFIQCLSPIPFTLQEQLKNEPYVFEGLCNNKKNEKVFSELKKRKLEKQLVMFRLYYERGHIYVELICTEEPREIANGYKMIPVPKVSDYKKGESLERKLSNGYLSFLMPKYPKDFEPPELLWHEGRLYGNISLKSSSISSIAYFEQQRECKYIEFNDWMKYVEIAVEDQLYFVSNHVYEQLKKRITEEGKLVEVEEVKVQKDEWEWDERESVFLQYVKSFVRNKGLYLDETDIYNFHISAKTNMLTILGGIPGAGKSRFVQAYAEALGLQYGEELVWIPISPSYQEPHDLLGYLHSNGTFIESETKLVRALMKAKENQNQLYIIVFDEMNMSHIEHWFTPFLSVLQLEKQNRILNLYEGVQEEENPIPPTIEIGENIMFVGTVNFDETTKELSDRLLDRTNVITLRKVPFCEMCMEQEKVVLQPPLKVTAGEFRINWVRNKTMIEVFSEEELELLDKLHGVLSSHDTSKGISFRCANAIATYLQNIPFQNNHSYMISREEGFDLQIKQRVLTKIRGTEMMVGSLLSEEVKRGATLVPLLQSSLANRVSTFEHSLAYIREKRRELELYGYAK</sequence>
<proteinExistence type="predicted"/>
<dbReference type="GO" id="GO:0016887">
    <property type="term" value="F:ATP hydrolysis activity"/>
    <property type="evidence" value="ECO:0007669"/>
    <property type="project" value="InterPro"/>
</dbReference>
<reference evidence="2 3" key="1">
    <citation type="submission" date="2016-10" db="EMBL/GenBank/DDBJ databases">
        <title>Comparative genomics of Bacillus thuringiensis reveals a path to pathogens against multiple invertebrate hosts.</title>
        <authorList>
            <person name="Zheng J."/>
            <person name="Gao Q."/>
            <person name="Liu H."/>
            <person name="Peng D."/>
            <person name="Ruan L."/>
            <person name="Sun M."/>
        </authorList>
    </citation>
    <scope>NUCLEOTIDE SEQUENCE [LARGE SCALE GENOMIC DNA]</scope>
    <source>
        <strain evidence="2">BGSC 4AC1</strain>
    </source>
</reference>
<dbReference type="InterPro" id="IPR027417">
    <property type="entry name" value="P-loop_NTPase"/>
</dbReference>
<feature type="domain" description="ATPase dynein-related AAA" evidence="1">
    <location>
        <begin position="285"/>
        <end position="437"/>
    </location>
</feature>
<dbReference type="EMBL" id="NFCF01000091">
    <property type="protein sequence ID" value="OTW46126.1"/>
    <property type="molecule type" value="Genomic_DNA"/>
</dbReference>
<dbReference type="SUPFAM" id="SSF52540">
    <property type="entry name" value="P-loop containing nucleoside triphosphate hydrolases"/>
    <property type="match status" value="1"/>
</dbReference>
<protein>
    <recommendedName>
        <fullName evidence="1">ATPase dynein-related AAA domain-containing protein</fullName>
    </recommendedName>
</protein>
<gene>
    <name evidence="2" type="ORF">BK699_23160</name>
</gene>
<dbReference type="AlphaFoldDB" id="A0A242W3V8"/>
<name>A0A242W3V8_BACTU</name>
<dbReference type="InterPro" id="IPR011704">
    <property type="entry name" value="ATPase_dyneun-rel_AAA"/>
</dbReference>
<organism evidence="2 3">
    <name type="scientific">Bacillus thuringiensis serovar mexicanensis</name>
    <dbReference type="NCBI Taxonomy" id="180868"/>
    <lineage>
        <taxon>Bacteria</taxon>
        <taxon>Bacillati</taxon>
        <taxon>Bacillota</taxon>
        <taxon>Bacilli</taxon>
        <taxon>Bacillales</taxon>
        <taxon>Bacillaceae</taxon>
        <taxon>Bacillus</taxon>
        <taxon>Bacillus cereus group</taxon>
    </lineage>
</organism>
<dbReference type="Pfam" id="PF07728">
    <property type="entry name" value="AAA_5"/>
    <property type="match status" value="1"/>
</dbReference>
<evidence type="ECO:0000259" key="1">
    <source>
        <dbReference type="Pfam" id="PF07728"/>
    </source>
</evidence>
<dbReference type="Gene3D" id="3.40.50.300">
    <property type="entry name" value="P-loop containing nucleotide triphosphate hydrolases"/>
    <property type="match status" value="1"/>
</dbReference>
<dbReference type="GO" id="GO:0005524">
    <property type="term" value="F:ATP binding"/>
    <property type="evidence" value="ECO:0007669"/>
    <property type="project" value="InterPro"/>
</dbReference>